<protein>
    <submittedName>
        <fullName evidence="1">Uncharacterized protein</fullName>
    </submittedName>
</protein>
<dbReference type="Proteomes" id="UP001291623">
    <property type="component" value="Unassembled WGS sequence"/>
</dbReference>
<accession>A0AAE1SP70</accession>
<proteinExistence type="predicted"/>
<comment type="caution">
    <text evidence="1">The sequence shown here is derived from an EMBL/GenBank/DDBJ whole genome shotgun (WGS) entry which is preliminary data.</text>
</comment>
<evidence type="ECO:0000313" key="2">
    <source>
        <dbReference type="Proteomes" id="UP001291623"/>
    </source>
</evidence>
<dbReference type="PANTHER" id="PTHR36715:SF2">
    <property type="match status" value="1"/>
</dbReference>
<dbReference type="EMBL" id="JAVYJV010000004">
    <property type="protein sequence ID" value="KAK4373309.1"/>
    <property type="molecule type" value="Genomic_DNA"/>
</dbReference>
<dbReference type="AlphaFoldDB" id="A0AAE1SP70"/>
<reference evidence="1" key="1">
    <citation type="submission" date="2023-12" db="EMBL/GenBank/DDBJ databases">
        <title>Genome assembly of Anisodus tanguticus.</title>
        <authorList>
            <person name="Wang Y.-J."/>
        </authorList>
    </citation>
    <scope>NUCLEOTIDE SEQUENCE</scope>
    <source>
        <strain evidence="1">KB-2021</strain>
        <tissue evidence="1">Leaf</tissue>
    </source>
</reference>
<evidence type="ECO:0000313" key="1">
    <source>
        <dbReference type="EMBL" id="KAK4373309.1"/>
    </source>
</evidence>
<keyword evidence="2" id="KW-1185">Reference proteome</keyword>
<gene>
    <name evidence="1" type="ORF">RND71_008693</name>
</gene>
<dbReference type="PANTHER" id="PTHR36715">
    <property type="entry name" value="BNAANNG41370D PROTEIN"/>
    <property type="match status" value="1"/>
</dbReference>
<organism evidence="1 2">
    <name type="scientific">Anisodus tanguticus</name>
    <dbReference type="NCBI Taxonomy" id="243964"/>
    <lineage>
        <taxon>Eukaryota</taxon>
        <taxon>Viridiplantae</taxon>
        <taxon>Streptophyta</taxon>
        <taxon>Embryophyta</taxon>
        <taxon>Tracheophyta</taxon>
        <taxon>Spermatophyta</taxon>
        <taxon>Magnoliopsida</taxon>
        <taxon>eudicotyledons</taxon>
        <taxon>Gunneridae</taxon>
        <taxon>Pentapetalae</taxon>
        <taxon>asterids</taxon>
        <taxon>lamiids</taxon>
        <taxon>Solanales</taxon>
        <taxon>Solanaceae</taxon>
        <taxon>Solanoideae</taxon>
        <taxon>Hyoscyameae</taxon>
        <taxon>Anisodus</taxon>
    </lineage>
</organism>
<sequence length="93" mass="10199">MFFRSNGVVLTAYDKRMTCQFPVICAEWGKGEVVGIGGGGVEKVYVRDEVGGVLKVGDIRKVKTMVEMVTEIDGGMWWDTGAVIVDDYVDCSK</sequence>
<name>A0AAE1SP70_9SOLA</name>